<dbReference type="PROSITE" id="PS50199">
    <property type="entry name" value="ZF_RANBP2_2"/>
    <property type="match status" value="1"/>
</dbReference>
<dbReference type="InterPro" id="IPR001876">
    <property type="entry name" value="Znf_RanBP2"/>
</dbReference>
<dbReference type="AlphaFoldDB" id="A0A317G7N4"/>
<dbReference type="InterPro" id="IPR036443">
    <property type="entry name" value="Znf_RanBP2_sf"/>
</dbReference>
<evidence type="ECO:0000259" key="5">
    <source>
        <dbReference type="PROSITE" id="PS50199"/>
    </source>
</evidence>
<feature type="transmembrane region" description="Helical" evidence="4">
    <location>
        <begin position="48"/>
        <end position="69"/>
    </location>
</feature>
<protein>
    <recommendedName>
        <fullName evidence="5">RanBP2-type domain-containing protein</fullName>
    </recommendedName>
</protein>
<name>A0A317G7N4_BUTFI</name>
<dbReference type="PROSITE" id="PS01358">
    <property type="entry name" value="ZF_RANBP2_1"/>
    <property type="match status" value="1"/>
</dbReference>
<feature type="transmembrane region" description="Helical" evidence="4">
    <location>
        <begin position="12"/>
        <end position="36"/>
    </location>
</feature>
<feature type="domain" description="RanBP2-type" evidence="5">
    <location>
        <begin position="124"/>
        <end position="152"/>
    </location>
</feature>
<dbReference type="Gene3D" id="4.10.1060.10">
    <property type="entry name" value="Zinc finger, RanBP2-type"/>
    <property type="match status" value="1"/>
</dbReference>
<evidence type="ECO:0000256" key="2">
    <source>
        <dbReference type="ARBA" id="ARBA00022771"/>
    </source>
</evidence>
<comment type="caution">
    <text evidence="6">The sequence shown here is derived from an EMBL/GenBank/DDBJ whole genome shotgun (WGS) entry which is preliminary data.</text>
</comment>
<dbReference type="EMBL" id="NXNG01000001">
    <property type="protein sequence ID" value="PWT28773.1"/>
    <property type="molecule type" value="Genomic_DNA"/>
</dbReference>
<proteinExistence type="predicted"/>
<organism evidence="6 7">
    <name type="scientific">Butyrivibrio fibrisolvens</name>
    <dbReference type="NCBI Taxonomy" id="831"/>
    <lineage>
        <taxon>Bacteria</taxon>
        <taxon>Bacillati</taxon>
        <taxon>Bacillota</taxon>
        <taxon>Clostridia</taxon>
        <taxon>Lachnospirales</taxon>
        <taxon>Lachnospiraceae</taxon>
        <taxon>Butyrivibrio</taxon>
    </lineage>
</organism>
<reference evidence="6 7" key="1">
    <citation type="submission" date="2017-09" db="EMBL/GenBank/DDBJ databases">
        <title>High-quality draft genome sequence of Butyrivibrio fibrisolvens INBov1, isolated from cow rumen.</title>
        <authorList>
            <person name="Rodriguez Hernaez J."/>
            <person name="Rivarola M."/>
            <person name="Paniego N."/>
            <person name="Cravero S."/>
            <person name="Ceron Cucchi M."/>
            <person name="Martinez M.C."/>
        </authorList>
    </citation>
    <scope>NUCLEOTIDE SEQUENCE [LARGE SCALE GENOMIC DNA]</scope>
    <source>
        <strain evidence="6 7">INBov1</strain>
    </source>
</reference>
<keyword evidence="4" id="KW-0472">Membrane</keyword>
<evidence type="ECO:0000256" key="4">
    <source>
        <dbReference type="SAM" id="Phobius"/>
    </source>
</evidence>
<keyword evidence="1" id="KW-0479">Metal-binding</keyword>
<evidence type="ECO:0000256" key="3">
    <source>
        <dbReference type="ARBA" id="ARBA00022833"/>
    </source>
</evidence>
<sequence length="152" mass="16819">MYIVTNRTKKILYNFGIATILIGFVLAFAIAYYWGYSISLYKGYERNWPYSIGLFLGSCFSSTILGLLLMAASEALETLEAICNNIANLEPNQPGKVTEGNSESNNSTYNLFTIANSENTPNLSSGSWICPDCEKVNHSFDQTCSYCGAKKK</sequence>
<evidence type="ECO:0000313" key="6">
    <source>
        <dbReference type="EMBL" id="PWT28773.1"/>
    </source>
</evidence>
<evidence type="ECO:0000313" key="7">
    <source>
        <dbReference type="Proteomes" id="UP000245488"/>
    </source>
</evidence>
<evidence type="ECO:0000256" key="1">
    <source>
        <dbReference type="ARBA" id="ARBA00022723"/>
    </source>
</evidence>
<keyword evidence="2" id="KW-0863">Zinc-finger</keyword>
<dbReference type="SUPFAM" id="SSF90209">
    <property type="entry name" value="Ran binding protein zinc finger-like"/>
    <property type="match status" value="1"/>
</dbReference>
<keyword evidence="4" id="KW-1133">Transmembrane helix</keyword>
<dbReference type="RefSeq" id="WP_110073847.1">
    <property type="nucleotide sequence ID" value="NZ_CM009896.1"/>
</dbReference>
<keyword evidence="7" id="KW-1185">Reference proteome</keyword>
<accession>A0A317G7N4</accession>
<keyword evidence="3" id="KW-0862">Zinc</keyword>
<gene>
    <name evidence="6" type="ORF">CPT75_17480</name>
</gene>
<keyword evidence="4" id="KW-0812">Transmembrane</keyword>
<dbReference type="GO" id="GO:0008270">
    <property type="term" value="F:zinc ion binding"/>
    <property type="evidence" value="ECO:0007669"/>
    <property type="project" value="UniProtKB-KW"/>
</dbReference>
<dbReference type="Proteomes" id="UP000245488">
    <property type="component" value="Chromosome"/>
</dbReference>